<reference evidence="1" key="1">
    <citation type="submission" date="2021-12" db="EMBL/GenBank/DDBJ databases">
        <authorList>
            <person name="Zaccaron A."/>
            <person name="Stergiopoulos I."/>
        </authorList>
    </citation>
    <scope>NUCLEOTIDE SEQUENCE</scope>
    <source>
        <strain evidence="1">Race5_Kim</strain>
    </source>
</reference>
<dbReference type="KEGG" id="ffu:CLAFUR5_01475"/>
<name>A0A9Q8P3L0_PASFU</name>
<gene>
    <name evidence="1" type="ORF">CLAFUR5_01475</name>
</gene>
<evidence type="ECO:0000313" key="1">
    <source>
        <dbReference type="EMBL" id="UJO12043.1"/>
    </source>
</evidence>
<dbReference type="Proteomes" id="UP000756132">
    <property type="component" value="Chromosome 1"/>
</dbReference>
<dbReference type="OrthoDB" id="3644527at2759"/>
<sequence length="210" mass="23203">MESKTLQDNVTELVDSRPKGTVHKIYTSFSHPITFNCDLESGQDSSCDYCTEIDLPAIGFGIMHPEVFDRHDGSGFIEMKGGHTQVHEIGKTKICYACTSGRLAIVTCYQHRLGKLPPQDTDQAPVCNICVSQAKATFGCMPTDRGESCGLKLCRPCAVTLNNDYRGVLGEMLGSLADRPEDPANRALRADHEFLKEDGHIARYLKYLDT</sequence>
<evidence type="ECO:0000313" key="2">
    <source>
        <dbReference type="Proteomes" id="UP000756132"/>
    </source>
</evidence>
<dbReference type="GeneID" id="71981353"/>
<dbReference type="EMBL" id="CP090163">
    <property type="protein sequence ID" value="UJO12043.1"/>
    <property type="molecule type" value="Genomic_DNA"/>
</dbReference>
<dbReference type="AlphaFoldDB" id="A0A9Q8P3L0"/>
<keyword evidence="2" id="KW-1185">Reference proteome</keyword>
<dbReference type="RefSeq" id="XP_047756409.1">
    <property type="nucleotide sequence ID" value="XM_047900623.1"/>
</dbReference>
<protein>
    <submittedName>
        <fullName evidence="1">Uncharacterized protein</fullName>
    </submittedName>
</protein>
<proteinExistence type="predicted"/>
<accession>A0A9Q8P3L0</accession>
<organism evidence="1 2">
    <name type="scientific">Passalora fulva</name>
    <name type="common">Tomato leaf mold</name>
    <name type="synonym">Cladosporium fulvum</name>
    <dbReference type="NCBI Taxonomy" id="5499"/>
    <lineage>
        <taxon>Eukaryota</taxon>
        <taxon>Fungi</taxon>
        <taxon>Dikarya</taxon>
        <taxon>Ascomycota</taxon>
        <taxon>Pezizomycotina</taxon>
        <taxon>Dothideomycetes</taxon>
        <taxon>Dothideomycetidae</taxon>
        <taxon>Mycosphaerellales</taxon>
        <taxon>Mycosphaerellaceae</taxon>
        <taxon>Fulvia</taxon>
    </lineage>
</organism>
<reference evidence="1" key="2">
    <citation type="journal article" date="2022" name="Microb. Genom.">
        <title>A chromosome-scale genome assembly of the tomato pathogen Cladosporium fulvum reveals a compartmentalized genome architecture and the presence of a dispensable chromosome.</title>
        <authorList>
            <person name="Zaccaron A.Z."/>
            <person name="Chen L.H."/>
            <person name="Samaras A."/>
            <person name="Stergiopoulos I."/>
        </authorList>
    </citation>
    <scope>NUCLEOTIDE SEQUENCE</scope>
    <source>
        <strain evidence="1">Race5_Kim</strain>
    </source>
</reference>